<dbReference type="EMBL" id="JAADYS010002279">
    <property type="protein sequence ID" value="KAF4459025.1"/>
    <property type="molecule type" value="Genomic_DNA"/>
</dbReference>
<sequence>MSLATPREQIVLVPWDPESPEHVQRLLEQRVQCGWNSHLVEPQWRPKQISGHKCIYWITLSPHDARTKDLLQLHFDMYPKDKAPLADTATSLRAKPRSPTQALIYPIGHISLDDENAESKDLDLGLPSEGVFWIKTLYISNALQSKGIGRAAMDVVEEMAAKEPLNAKTLALDTLDKGDIRKRALRETGKQPKMTNQEWYERRGYHLIHTELEHYLVHFGDSPGMSTVFLRRDIASG</sequence>
<accession>A0A8H4KX00</accession>
<reference evidence="2 3" key="1">
    <citation type="submission" date="2020-01" db="EMBL/GenBank/DDBJ databases">
        <title>Identification and distribution of gene clusters putatively required for synthesis of sphingolipid metabolism inhibitors in phylogenetically diverse species of the filamentous fungus Fusarium.</title>
        <authorList>
            <person name="Kim H.-S."/>
            <person name="Busman M."/>
            <person name="Brown D.W."/>
            <person name="Divon H."/>
            <person name="Uhlig S."/>
            <person name="Proctor R.H."/>
        </authorList>
    </citation>
    <scope>NUCLEOTIDE SEQUENCE [LARGE SCALE GENOMIC DNA]</scope>
    <source>
        <strain evidence="2 3">NRRL 20459</strain>
    </source>
</reference>
<dbReference type="Pfam" id="PF00583">
    <property type="entry name" value="Acetyltransf_1"/>
    <property type="match status" value="1"/>
</dbReference>
<protein>
    <recommendedName>
        <fullName evidence="1">N-acetyltransferase domain-containing protein</fullName>
    </recommendedName>
</protein>
<gene>
    <name evidence="2" type="ORF">FALBO_14225</name>
</gene>
<dbReference type="PROSITE" id="PS51186">
    <property type="entry name" value="GNAT"/>
    <property type="match status" value="1"/>
</dbReference>
<name>A0A8H4KX00_9HYPO</name>
<dbReference type="InterPro" id="IPR000182">
    <property type="entry name" value="GNAT_dom"/>
</dbReference>
<dbReference type="CDD" id="cd04301">
    <property type="entry name" value="NAT_SF"/>
    <property type="match status" value="1"/>
</dbReference>
<dbReference type="Gene3D" id="3.40.630.30">
    <property type="match status" value="1"/>
</dbReference>
<dbReference type="SUPFAM" id="SSF55729">
    <property type="entry name" value="Acyl-CoA N-acyltransferases (Nat)"/>
    <property type="match status" value="1"/>
</dbReference>
<dbReference type="GO" id="GO:0016747">
    <property type="term" value="F:acyltransferase activity, transferring groups other than amino-acyl groups"/>
    <property type="evidence" value="ECO:0007669"/>
    <property type="project" value="InterPro"/>
</dbReference>
<comment type="caution">
    <text evidence="2">The sequence shown here is derived from an EMBL/GenBank/DDBJ whole genome shotgun (WGS) entry which is preliminary data.</text>
</comment>
<evidence type="ECO:0000259" key="1">
    <source>
        <dbReference type="PROSITE" id="PS51186"/>
    </source>
</evidence>
<keyword evidence="3" id="KW-1185">Reference proteome</keyword>
<evidence type="ECO:0000313" key="3">
    <source>
        <dbReference type="Proteomes" id="UP000554235"/>
    </source>
</evidence>
<evidence type="ECO:0000313" key="2">
    <source>
        <dbReference type="EMBL" id="KAF4459025.1"/>
    </source>
</evidence>
<dbReference type="Proteomes" id="UP000554235">
    <property type="component" value="Unassembled WGS sequence"/>
</dbReference>
<proteinExistence type="predicted"/>
<organism evidence="2 3">
    <name type="scientific">Fusarium albosuccineum</name>
    <dbReference type="NCBI Taxonomy" id="1237068"/>
    <lineage>
        <taxon>Eukaryota</taxon>
        <taxon>Fungi</taxon>
        <taxon>Dikarya</taxon>
        <taxon>Ascomycota</taxon>
        <taxon>Pezizomycotina</taxon>
        <taxon>Sordariomycetes</taxon>
        <taxon>Hypocreomycetidae</taxon>
        <taxon>Hypocreales</taxon>
        <taxon>Nectriaceae</taxon>
        <taxon>Fusarium</taxon>
        <taxon>Fusarium decemcellulare species complex</taxon>
    </lineage>
</organism>
<dbReference type="InterPro" id="IPR016181">
    <property type="entry name" value="Acyl_CoA_acyltransferase"/>
</dbReference>
<feature type="domain" description="N-acetyltransferase" evidence="1">
    <location>
        <begin position="58"/>
        <end position="235"/>
    </location>
</feature>
<dbReference type="AlphaFoldDB" id="A0A8H4KX00"/>
<dbReference type="OrthoDB" id="2326446at2759"/>